<keyword evidence="2" id="KW-1133">Transmembrane helix</keyword>
<dbReference type="PANTHER" id="PTHR21666:SF270">
    <property type="entry name" value="MUREIN HYDROLASE ACTIVATOR ENVC"/>
    <property type="match status" value="1"/>
</dbReference>
<dbReference type="SUPFAM" id="SSF53955">
    <property type="entry name" value="Lysozyme-like"/>
    <property type="match status" value="1"/>
</dbReference>
<dbReference type="InterPro" id="IPR023346">
    <property type="entry name" value="Lysozyme-like_dom_sf"/>
</dbReference>
<evidence type="ECO:0000313" key="5">
    <source>
        <dbReference type="EMBL" id="SFK14441.1"/>
    </source>
</evidence>
<feature type="domain" description="CwlT-like lysozyme" evidence="4">
    <location>
        <begin position="47"/>
        <end position="200"/>
    </location>
</feature>
<evidence type="ECO:0000259" key="4">
    <source>
        <dbReference type="Pfam" id="PF13702"/>
    </source>
</evidence>
<sequence length="334" mass="36745">MRLKILLLPYLLFFCVSILLAFSIVLLFSEEESGSSSNINVAGTSISQEVETHRDTVEHYAREYEIEDHISILLAIIQVESGGTGADVMQASESLNLPPNSLSTEESIEQGTKYFSELIQSVEEQDLDVDTAIQAYNFGGAFIDYVAERGNEYSFDLAEAFAREQADGNQVTYSNPLAVEENGGWRYSYGNMFYVPLIHQFLNTPSEGEWIRPAEGMVTSPFGYRIHPIYGDRRMHTGIDIAGSGPIIAARSGTVVAASYNRGLGYFVQLDHGDGYQSVYGHMQPNLQVSIGDTIEQGQRLGTMGTTGTSTGVHLDFKILKDGDYVDPAPYIGL</sequence>
<dbReference type="SUPFAM" id="SSF51261">
    <property type="entry name" value="Duplicated hybrid motif"/>
    <property type="match status" value="1"/>
</dbReference>
<dbReference type="PANTHER" id="PTHR21666">
    <property type="entry name" value="PEPTIDASE-RELATED"/>
    <property type="match status" value="1"/>
</dbReference>
<reference evidence="6" key="1">
    <citation type="submission" date="2016-10" db="EMBL/GenBank/DDBJ databases">
        <authorList>
            <person name="Varghese N."/>
            <person name="Submissions S."/>
        </authorList>
    </citation>
    <scope>NUCLEOTIDE SEQUENCE [LARGE SCALE GENOMIC DNA]</scope>
    <source>
        <strain evidence="6">DSM 16108</strain>
    </source>
</reference>
<feature type="domain" description="M23ase beta-sheet core" evidence="3">
    <location>
        <begin position="234"/>
        <end position="328"/>
    </location>
</feature>
<keyword evidence="2" id="KW-0812">Transmembrane</keyword>
<dbReference type="AlphaFoldDB" id="A0A1I3X6C6"/>
<dbReference type="OrthoDB" id="1654978at2"/>
<evidence type="ECO:0000313" key="6">
    <source>
        <dbReference type="Proteomes" id="UP000199589"/>
    </source>
</evidence>
<feature type="transmembrane region" description="Helical" evidence="2">
    <location>
        <begin position="7"/>
        <end position="28"/>
    </location>
</feature>
<name>A0A1I3X6C6_9LACT</name>
<dbReference type="EMBL" id="FOSJ01000012">
    <property type="protein sequence ID" value="SFK14441.1"/>
    <property type="molecule type" value="Genomic_DNA"/>
</dbReference>
<dbReference type="GO" id="GO:0009986">
    <property type="term" value="C:cell surface"/>
    <property type="evidence" value="ECO:0007669"/>
    <property type="project" value="UniProtKB-SubCell"/>
</dbReference>
<dbReference type="Pfam" id="PF01551">
    <property type="entry name" value="Peptidase_M23"/>
    <property type="match status" value="1"/>
</dbReference>
<dbReference type="GO" id="GO:0004222">
    <property type="term" value="F:metalloendopeptidase activity"/>
    <property type="evidence" value="ECO:0007669"/>
    <property type="project" value="TreeGrafter"/>
</dbReference>
<keyword evidence="2" id="KW-0472">Membrane</keyword>
<dbReference type="Gene3D" id="2.70.70.10">
    <property type="entry name" value="Glucose Permease (Domain IIA)"/>
    <property type="match status" value="1"/>
</dbReference>
<dbReference type="InterPro" id="IPR047194">
    <property type="entry name" value="CwlT-like_lysozyme"/>
</dbReference>
<evidence type="ECO:0000256" key="2">
    <source>
        <dbReference type="SAM" id="Phobius"/>
    </source>
</evidence>
<dbReference type="InterPro" id="IPR011055">
    <property type="entry name" value="Dup_hybrid_motif"/>
</dbReference>
<dbReference type="RefSeq" id="WP_091896642.1">
    <property type="nucleotide sequence ID" value="NZ_FOSJ01000012.1"/>
</dbReference>
<dbReference type="Pfam" id="PF13702">
    <property type="entry name" value="Lysozyme_like"/>
    <property type="match status" value="1"/>
</dbReference>
<dbReference type="InterPro" id="IPR016047">
    <property type="entry name" value="M23ase_b-sheet_dom"/>
</dbReference>
<organism evidence="5 6">
    <name type="scientific">Marinilactibacillus piezotolerans</name>
    <dbReference type="NCBI Taxonomy" id="258723"/>
    <lineage>
        <taxon>Bacteria</taxon>
        <taxon>Bacillati</taxon>
        <taxon>Bacillota</taxon>
        <taxon>Bacilli</taxon>
        <taxon>Lactobacillales</taxon>
        <taxon>Carnobacteriaceae</taxon>
        <taxon>Marinilactibacillus</taxon>
    </lineage>
</organism>
<keyword evidence="5" id="KW-0378">Hydrolase</keyword>
<dbReference type="CDD" id="cd12797">
    <property type="entry name" value="M23_peptidase"/>
    <property type="match status" value="1"/>
</dbReference>
<protein>
    <submittedName>
        <fullName evidence="5">Murein DD-endopeptidase MepM and murein hydrolase activator NlpD, contain LysM domain</fullName>
    </submittedName>
</protein>
<keyword evidence="6" id="KW-1185">Reference proteome</keyword>
<accession>A0A1I3X6C6</accession>
<dbReference type="InterPro" id="IPR050570">
    <property type="entry name" value="Cell_wall_metabolism_enzyme"/>
</dbReference>
<evidence type="ECO:0000256" key="1">
    <source>
        <dbReference type="ARBA" id="ARBA00004241"/>
    </source>
</evidence>
<evidence type="ECO:0000259" key="3">
    <source>
        <dbReference type="Pfam" id="PF01551"/>
    </source>
</evidence>
<gene>
    <name evidence="5" type="ORF">SAMN04488569_101221</name>
</gene>
<comment type="subcellular location">
    <subcellularLocation>
        <location evidence="1">Cell surface</location>
    </subcellularLocation>
</comment>
<dbReference type="Proteomes" id="UP000199589">
    <property type="component" value="Unassembled WGS sequence"/>
</dbReference>
<dbReference type="Gene3D" id="1.10.530.10">
    <property type="match status" value="1"/>
</dbReference>
<dbReference type="CDD" id="cd16891">
    <property type="entry name" value="CwlT-like"/>
    <property type="match status" value="1"/>
</dbReference>
<proteinExistence type="predicted"/>